<feature type="transmembrane region" description="Helical" evidence="2">
    <location>
        <begin position="632"/>
        <end position="650"/>
    </location>
</feature>
<feature type="transmembrane region" description="Helical" evidence="2">
    <location>
        <begin position="414"/>
        <end position="432"/>
    </location>
</feature>
<evidence type="ECO:0000313" key="4">
    <source>
        <dbReference type="Proteomes" id="UP000186817"/>
    </source>
</evidence>
<dbReference type="EMBL" id="LSRX01000221">
    <property type="protein sequence ID" value="OLQ03973.1"/>
    <property type="molecule type" value="Genomic_DNA"/>
</dbReference>
<gene>
    <name evidence="3" type="ORF">AK812_SmicGene12985</name>
</gene>
<feature type="compositionally biased region" description="Basic and acidic residues" evidence="1">
    <location>
        <begin position="134"/>
        <end position="148"/>
    </location>
</feature>
<feature type="transmembrane region" description="Helical" evidence="2">
    <location>
        <begin position="438"/>
        <end position="460"/>
    </location>
</feature>
<dbReference type="AlphaFoldDB" id="A0A1Q9E977"/>
<evidence type="ECO:0008006" key="5">
    <source>
        <dbReference type="Google" id="ProtNLM"/>
    </source>
</evidence>
<feature type="transmembrane region" description="Helical" evidence="2">
    <location>
        <begin position="564"/>
        <end position="585"/>
    </location>
</feature>
<comment type="caution">
    <text evidence="3">The sequence shown here is derived from an EMBL/GenBank/DDBJ whole genome shotgun (WGS) entry which is preliminary data.</text>
</comment>
<organism evidence="3 4">
    <name type="scientific">Symbiodinium microadriaticum</name>
    <name type="common">Dinoflagellate</name>
    <name type="synonym">Zooxanthella microadriatica</name>
    <dbReference type="NCBI Taxonomy" id="2951"/>
    <lineage>
        <taxon>Eukaryota</taxon>
        <taxon>Sar</taxon>
        <taxon>Alveolata</taxon>
        <taxon>Dinophyceae</taxon>
        <taxon>Suessiales</taxon>
        <taxon>Symbiodiniaceae</taxon>
        <taxon>Symbiodinium</taxon>
    </lineage>
</organism>
<keyword evidence="2" id="KW-0472">Membrane</keyword>
<accession>A0A1Q9E977</accession>
<keyword evidence="4" id="KW-1185">Reference proteome</keyword>
<keyword evidence="2" id="KW-1133">Transmembrane helix</keyword>
<feature type="compositionally biased region" description="Polar residues" evidence="1">
    <location>
        <begin position="163"/>
        <end position="179"/>
    </location>
</feature>
<feature type="region of interest" description="Disordered" evidence="1">
    <location>
        <begin position="88"/>
        <end position="179"/>
    </location>
</feature>
<dbReference type="Proteomes" id="UP000186817">
    <property type="component" value="Unassembled WGS sequence"/>
</dbReference>
<keyword evidence="2" id="KW-0812">Transmembrane</keyword>
<feature type="transmembrane region" description="Helical" evidence="2">
    <location>
        <begin position="272"/>
        <end position="291"/>
    </location>
</feature>
<feature type="transmembrane region" description="Helical" evidence="2">
    <location>
        <begin position="532"/>
        <end position="552"/>
    </location>
</feature>
<feature type="transmembrane region" description="Helical" evidence="2">
    <location>
        <begin position="311"/>
        <end position="332"/>
    </location>
</feature>
<evidence type="ECO:0000313" key="3">
    <source>
        <dbReference type="EMBL" id="OLQ03973.1"/>
    </source>
</evidence>
<reference evidence="3 4" key="1">
    <citation type="submission" date="2016-02" db="EMBL/GenBank/DDBJ databases">
        <title>Genome analysis of coral dinoflagellate symbionts highlights evolutionary adaptations to a symbiotic lifestyle.</title>
        <authorList>
            <person name="Aranda M."/>
            <person name="Li Y."/>
            <person name="Liew Y.J."/>
            <person name="Baumgarten S."/>
            <person name="Simakov O."/>
            <person name="Wilson M."/>
            <person name="Piel J."/>
            <person name="Ashoor H."/>
            <person name="Bougouffa S."/>
            <person name="Bajic V.B."/>
            <person name="Ryu T."/>
            <person name="Ravasi T."/>
            <person name="Bayer T."/>
            <person name="Micklem G."/>
            <person name="Kim H."/>
            <person name="Bhak J."/>
            <person name="Lajeunesse T.C."/>
            <person name="Voolstra C.R."/>
        </authorList>
    </citation>
    <scope>NUCLEOTIDE SEQUENCE [LARGE SCALE GENOMIC DNA]</scope>
    <source>
        <strain evidence="3 4">CCMP2467</strain>
    </source>
</reference>
<evidence type="ECO:0000256" key="1">
    <source>
        <dbReference type="SAM" id="MobiDB-lite"/>
    </source>
</evidence>
<name>A0A1Q9E977_SYMMI</name>
<dbReference type="OrthoDB" id="433245at2759"/>
<sequence>MGAAPMVAPGIERTMRNARAEPGCKGAPCCPAAADEPPGVWAVERLQSSDEAPSEGIADLDEVAAAAIISADLHIDLQASEQKIDSTSFATAAEHDRTDSLRYTSQRSTGSMGCQPSVHESVTSNQNTTPSESMAHHHTDSLRYDRGPSQRSAGSMGHRSSVRETMTSNQTTPSESMGSLVTMTKTDRFTSQRYSLVDEEIVRGISLRRSLVCLGRVWRYKAATWKPEHRAALYQLSQSVLGFDVFVSHTWRSPGWWKTLSLSFQCGWRNALCLWLAVEVTVFALCLADVLPMPLVYEANVMGFTQDCPMGIWVFSSGWLAILLGLLGTPYLPDCCSPSDVGFIDVASIHQQDYELIERGVYGIAGFLRVSSELRILWSSPYLSRLWCIFELAAYKKVNPCGMITFRPLYVERVLAIMLLSGASFGLCFVLVRSGSGGASMAYVGYALFVIPYTIAAVLLRRNFREKHMLRQELETFDLSNVSCAKEFDRKFILAAIEKWYGSQEAFSEFVQTELRQQLEPLLATSRFPTPYLLLVFAALITASLEFLLALWKGGAPPACLVSFAVGILVGVDIFLVGALIVFFANICDRLAPQRFGRFDHLQTALAMLLLTVVFGIGSSMGTVAYSSSLEHGFLFALACLLLGCFIWWIDGAANSCACCSQPSPEHESDSRSVRTTVMQRQLAAQNVLRRSPAARKQVLEVGKVI</sequence>
<feature type="transmembrane region" description="Helical" evidence="2">
    <location>
        <begin position="606"/>
        <end position="626"/>
    </location>
</feature>
<evidence type="ECO:0000256" key="2">
    <source>
        <dbReference type="SAM" id="Phobius"/>
    </source>
</evidence>
<proteinExistence type="predicted"/>
<feature type="compositionally biased region" description="Polar residues" evidence="1">
    <location>
        <begin position="101"/>
        <end position="132"/>
    </location>
</feature>
<protein>
    <recommendedName>
        <fullName evidence="5">Transmembrane protein</fullName>
    </recommendedName>
</protein>